<evidence type="ECO:0000313" key="3">
    <source>
        <dbReference type="Proteomes" id="UP000004471"/>
    </source>
</evidence>
<protein>
    <submittedName>
        <fullName evidence="2">Amino acid adenylation</fullName>
    </submittedName>
</protein>
<dbReference type="GO" id="GO:0005829">
    <property type="term" value="C:cytosol"/>
    <property type="evidence" value="ECO:0007669"/>
    <property type="project" value="TreeGrafter"/>
</dbReference>
<sequence length="196" mass="21774">ASTIERMASHWRNLLNGMCRDVNQRIADLPLLSAEERQNTLRDWNRDLAVYPSAHCAHQRIETQAERTPLAIALSFGAEQLSYQQLNRRANQLAHKLREQGIGPDVRVGLAAERGLEMIVGLLAILKAGGAYVPLDTDYPQDRLSFLMHDSGIELLLTQAHLLGQLPIPAHVQTLDLAEALNDYSTENPINQAAPD</sequence>
<dbReference type="Gene3D" id="3.40.50.980">
    <property type="match status" value="2"/>
</dbReference>
<dbReference type="GO" id="GO:0043041">
    <property type="term" value="P:amino acid activation for nonribosomal peptide biosynthetic process"/>
    <property type="evidence" value="ECO:0007669"/>
    <property type="project" value="TreeGrafter"/>
</dbReference>
<dbReference type="InterPro" id="IPR000873">
    <property type="entry name" value="AMP-dep_synth/lig_dom"/>
</dbReference>
<name>F3FU93_PSESX</name>
<dbReference type="AlphaFoldDB" id="F3FU93"/>
<dbReference type="GO" id="GO:0044550">
    <property type="term" value="P:secondary metabolite biosynthetic process"/>
    <property type="evidence" value="ECO:0007669"/>
    <property type="project" value="TreeGrafter"/>
</dbReference>
<dbReference type="Proteomes" id="UP000004471">
    <property type="component" value="Unassembled WGS sequence"/>
</dbReference>
<dbReference type="Gene3D" id="3.30.559.30">
    <property type="entry name" value="Nonribosomal peptide synthetase, condensation domain"/>
    <property type="match status" value="1"/>
</dbReference>
<proteinExistence type="predicted"/>
<dbReference type="EMBL" id="AEAH01001933">
    <property type="protein sequence ID" value="EGH33785.1"/>
    <property type="molecule type" value="Genomic_DNA"/>
</dbReference>
<evidence type="ECO:0000259" key="1">
    <source>
        <dbReference type="Pfam" id="PF00501"/>
    </source>
</evidence>
<feature type="non-terminal residue" evidence="2">
    <location>
        <position position="196"/>
    </location>
</feature>
<dbReference type="SUPFAM" id="SSF56801">
    <property type="entry name" value="Acetyl-CoA synthetase-like"/>
    <property type="match status" value="1"/>
</dbReference>
<dbReference type="FunFam" id="3.40.50.980:FF:000001">
    <property type="entry name" value="Non-ribosomal peptide synthetase"/>
    <property type="match status" value="1"/>
</dbReference>
<dbReference type="Pfam" id="PF00501">
    <property type="entry name" value="AMP-binding"/>
    <property type="match status" value="1"/>
</dbReference>
<gene>
    <name evidence="2" type="ORF">PSYJA_34690</name>
</gene>
<reference evidence="2 3" key="1">
    <citation type="journal article" date="2011" name="PLoS Pathog.">
        <title>Dynamic evolution of pathogenicity revealed by sequencing and comparative genomics of 19 Pseudomonas syringae isolates.</title>
        <authorList>
            <person name="Baltrus D.A."/>
            <person name="Nishimura M.T."/>
            <person name="Romanchuk A."/>
            <person name="Chang J.H."/>
            <person name="Mukhtar M.S."/>
            <person name="Cherkis K."/>
            <person name="Roach J."/>
            <person name="Grant S.R."/>
            <person name="Jones C.D."/>
            <person name="Dangl J.L."/>
        </authorList>
    </citation>
    <scope>NUCLEOTIDE SEQUENCE [LARGE SCALE GENOMIC DNA]</scope>
    <source>
        <strain evidence="3">M301072PT</strain>
    </source>
</reference>
<feature type="domain" description="AMP-dependent synthetase/ligase" evidence="1">
    <location>
        <begin position="62"/>
        <end position="166"/>
    </location>
</feature>
<feature type="non-terminal residue" evidence="2">
    <location>
        <position position="1"/>
    </location>
</feature>
<organism evidence="2 3">
    <name type="scientific">Pseudomonas syringae pv. japonica str. M301072</name>
    <dbReference type="NCBI Taxonomy" id="629262"/>
    <lineage>
        <taxon>Bacteria</taxon>
        <taxon>Pseudomonadati</taxon>
        <taxon>Pseudomonadota</taxon>
        <taxon>Gammaproteobacteria</taxon>
        <taxon>Pseudomonadales</taxon>
        <taxon>Pseudomonadaceae</taxon>
        <taxon>Pseudomonas</taxon>
        <taxon>Pseudomonas syringae</taxon>
    </lineage>
</organism>
<dbReference type="PANTHER" id="PTHR45527">
    <property type="entry name" value="NONRIBOSOMAL PEPTIDE SYNTHETASE"/>
    <property type="match status" value="1"/>
</dbReference>
<dbReference type="GO" id="GO:0031177">
    <property type="term" value="F:phosphopantetheine binding"/>
    <property type="evidence" value="ECO:0007669"/>
    <property type="project" value="TreeGrafter"/>
</dbReference>
<comment type="caution">
    <text evidence="2">The sequence shown here is derived from an EMBL/GenBank/DDBJ whole genome shotgun (WGS) entry which is preliminary data.</text>
</comment>
<dbReference type="PANTHER" id="PTHR45527:SF14">
    <property type="entry name" value="PLIPASTATIN SYNTHASE SUBUNIT B"/>
    <property type="match status" value="1"/>
</dbReference>
<accession>F3FU93</accession>
<evidence type="ECO:0000313" key="2">
    <source>
        <dbReference type="EMBL" id="EGH33785.1"/>
    </source>
</evidence>